<keyword evidence="2" id="KW-1185">Reference proteome</keyword>
<sequence length="69" mass="8076">METLVEIPQALIYEVINGKPIYDKNYKKVLHEGATQVKPWLTYGWESTISLFDNYELNLAKLIKQSELF</sequence>
<dbReference type="Proteomes" id="UP000199513">
    <property type="component" value="Unassembled WGS sequence"/>
</dbReference>
<dbReference type="STRING" id="1003.SAMN04488541_100579"/>
<proteinExistence type="predicted"/>
<protein>
    <submittedName>
        <fullName evidence="1">Uncharacterized protein</fullName>
    </submittedName>
</protein>
<gene>
    <name evidence="1" type="ORF">SAMN04488541_100579</name>
</gene>
<evidence type="ECO:0000313" key="1">
    <source>
        <dbReference type="EMBL" id="SFE69632.1"/>
    </source>
</evidence>
<accession>A0A1I2CNC9</accession>
<dbReference type="AlphaFoldDB" id="A0A1I2CNC9"/>
<reference evidence="1 2" key="1">
    <citation type="submission" date="2016-10" db="EMBL/GenBank/DDBJ databases">
        <authorList>
            <person name="de Groot N.N."/>
        </authorList>
    </citation>
    <scope>NUCLEOTIDE SEQUENCE [LARGE SCALE GENOMIC DNA]</scope>
    <source>
        <strain>GEY</strain>
        <strain evidence="2">DSM 9560</strain>
    </source>
</reference>
<evidence type="ECO:0000313" key="2">
    <source>
        <dbReference type="Proteomes" id="UP000199513"/>
    </source>
</evidence>
<dbReference type="RefSeq" id="WP_143090794.1">
    <property type="nucleotide sequence ID" value="NZ_FONY01000005.1"/>
</dbReference>
<dbReference type="EMBL" id="FONY01000005">
    <property type="protein sequence ID" value="SFE69632.1"/>
    <property type="molecule type" value="Genomic_DNA"/>
</dbReference>
<name>A0A1I2CNC9_9BACT</name>
<dbReference type="OrthoDB" id="942191at2"/>
<organism evidence="1 2">
    <name type="scientific">Thermoflexibacter ruber</name>
    <dbReference type="NCBI Taxonomy" id="1003"/>
    <lineage>
        <taxon>Bacteria</taxon>
        <taxon>Pseudomonadati</taxon>
        <taxon>Bacteroidota</taxon>
        <taxon>Cytophagia</taxon>
        <taxon>Cytophagales</taxon>
        <taxon>Thermoflexibacteraceae</taxon>
        <taxon>Thermoflexibacter</taxon>
    </lineage>
</organism>